<gene>
    <name evidence="10" type="ORF">HZH68_013105</name>
</gene>
<evidence type="ECO:0000256" key="6">
    <source>
        <dbReference type="ARBA" id="ARBA00022989"/>
    </source>
</evidence>
<comment type="caution">
    <text evidence="10">The sequence shown here is derived from an EMBL/GenBank/DDBJ whole genome shotgun (WGS) entry which is preliminary data.</text>
</comment>
<accession>A0A834JFP7</accession>
<keyword evidence="6 9" id="KW-1133">Transmembrane helix</keyword>
<dbReference type="EMBL" id="JACSDZ010000014">
    <property type="protein sequence ID" value="KAF7387428.1"/>
    <property type="molecule type" value="Genomic_DNA"/>
</dbReference>
<evidence type="ECO:0000313" key="11">
    <source>
        <dbReference type="Proteomes" id="UP000617340"/>
    </source>
</evidence>
<evidence type="ECO:0000256" key="9">
    <source>
        <dbReference type="SAM" id="Phobius"/>
    </source>
</evidence>
<dbReference type="GO" id="GO:0005743">
    <property type="term" value="C:mitochondrial inner membrane"/>
    <property type="evidence" value="ECO:0007669"/>
    <property type="project" value="UniProtKB-SubCell"/>
</dbReference>
<evidence type="ECO:0000256" key="3">
    <source>
        <dbReference type="ARBA" id="ARBA00017689"/>
    </source>
</evidence>
<evidence type="ECO:0000313" key="10">
    <source>
        <dbReference type="EMBL" id="KAF7387428.1"/>
    </source>
</evidence>
<sequence length="220" mass="24953">MSPHHGAFDLDPFGLNSRADRTPPVIWIYSIVWDMRRDVTHARSNSAQLGGAPIALLDRNAPLVDKLPINSSLRLLERLLVSIDITIAWFAHALHQWLDGFMVTLQSDIRGRRLTVSSISMIFLTTEIPCFRNSFLYGISSGIGGGLLAFLFTSRPKLAMHCAMATYFNVTIGYWFYCRYTRDRDHFNAIRMQDIFQNVAVMEGTEEGPEIVIDKELIDV</sequence>
<feature type="transmembrane region" description="Helical" evidence="9">
    <location>
        <begin position="158"/>
        <end position="177"/>
    </location>
</feature>
<dbReference type="PANTHER" id="PTHR31586">
    <property type="entry name" value="CYTOCHROME C OXIDASE PROTEIN 20"/>
    <property type="match status" value="1"/>
</dbReference>
<protein>
    <recommendedName>
        <fullName evidence="3">Cytochrome c oxidase assembly protein COX20, mitochondrial</fullName>
    </recommendedName>
</protein>
<dbReference type="GO" id="GO:0033617">
    <property type="term" value="P:mitochondrial respiratory chain complex IV assembly"/>
    <property type="evidence" value="ECO:0007669"/>
    <property type="project" value="InterPro"/>
</dbReference>
<name>A0A834JFP7_VESGE</name>
<evidence type="ECO:0000256" key="1">
    <source>
        <dbReference type="ARBA" id="ARBA00004273"/>
    </source>
</evidence>
<evidence type="ECO:0000256" key="8">
    <source>
        <dbReference type="ARBA" id="ARBA00023136"/>
    </source>
</evidence>
<dbReference type="PANTHER" id="PTHR31586:SF1">
    <property type="entry name" value="CYTOCHROME C OXIDASE ASSEMBLY PROTEIN COX20, MITOCHONDRIAL"/>
    <property type="match status" value="1"/>
</dbReference>
<comment type="similarity">
    <text evidence="2">Belongs to the COX20 family.</text>
</comment>
<dbReference type="InterPro" id="IPR022533">
    <property type="entry name" value="Cox20"/>
</dbReference>
<reference evidence="10" key="1">
    <citation type="journal article" date="2020" name="G3 (Bethesda)">
        <title>High-Quality Assemblies for Three Invasive Social Wasps from the &lt;i&gt;Vespula&lt;/i&gt; Genus.</title>
        <authorList>
            <person name="Harrop T.W.R."/>
            <person name="Guhlin J."/>
            <person name="McLaughlin G.M."/>
            <person name="Permina E."/>
            <person name="Stockwell P."/>
            <person name="Gilligan J."/>
            <person name="Le Lec M.F."/>
            <person name="Gruber M.A.M."/>
            <person name="Quinn O."/>
            <person name="Lovegrove M."/>
            <person name="Duncan E.J."/>
            <person name="Remnant E.J."/>
            <person name="Van Eeckhoven J."/>
            <person name="Graham B."/>
            <person name="Knapp R.A."/>
            <person name="Langford K.W."/>
            <person name="Kronenberg Z."/>
            <person name="Press M.O."/>
            <person name="Eacker S.M."/>
            <person name="Wilson-Rankin E.E."/>
            <person name="Purcell J."/>
            <person name="Lester P.J."/>
            <person name="Dearden P.K."/>
        </authorList>
    </citation>
    <scope>NUCLEOTIDE SEQUENCE</scope>
    <source>
        <strain evidence="10">Linc-1</strain>
    </source>
</reference>
<evidence type="ECO:0000256" key="4">
    <source>
        <dbReference type="ARBA" id="ARBA00022692"/>
    </source>
</evidence>
<keyword evidence="4 9" id="KW-0812">Transmembrane</keyword>
<proteinExistence type="inferred from homology"/>
<keyword evidence="5" id="KW-0999">Mitochondrion inner membrane</keyword>
<feature type="transmembrane region" description="Helical" evidence="9">
    <location>
        <begin position="135"/>
        <end position="152"/>
    </location>
</feature>
<evidence type="ECO:0000256" key="5">
    <source>
        <dbReference type="ARBA" id="ARBA00022792"/>
    </source>
</evidence>
<dbReference type="Proteomes" id="UP000617340">
    <property type="component" value="Unassembled WGS sequence"/>
</dbReference>
<dbReference type="Pfam" id="PF12597">
    <property type="entry name" value="Cox20"/>
    <property type="match status" value="1"/>
</dbReference>
<keyword evidence="7" id="KW-0496">Mitochondrion</keyword>
<dbReference type="PRINTS" id="PR02049">
    <property type="entry name" value="PROTEINF36A"/>
</dbReference>
<evidence type="ECO:0000256" key="7">
    <source>
        <dbReference type="ARBA" id="ARBA00023128"/>
    </source>
</evidence>
<organism evidence="10 11">
    <name type="scientific">Vespula germanica</name>
    <name type="common">German yellow jacket</name>
    <name type="synonym">Paravespula germanica</name>
    <dbReference type="NCBI Taxonomy" id="30212"/>
    <lineage>
        <taxon>Eukaryota</taxon>
        <taxon>Metazoa</taxon>
        <taxon>Ecdysozoa</taxon>
        <taxon>Arthropoda</taxon>
        <taxon>Hexapoda</taxon>
        <taxon>Insecta</taxon>
        <taxon>Pterygota</taxon>
        <taxon>Neoptera</taxon>
        <taxon>Endopterygota</taxon>
        <taxon>Hymenoptera</taxon>
        <taxon>Apocrita</taxon>
        <taxon>Aculeata</taxon>
        <taxon>Vespoidea</taxon>
        <taxon>Vespidae</taxon>
        <taxon>Vespinae</taxon>
        <taxon>Vespula</taxon>
    </lineage>
</organism>
<dbReference type="AlphaFoldDB" id="A0A834JFP7"/>
<evidence type="ECO:0000256" key="2">
    <source>
        <dbReference type="ARBA" id="ARBA00009575"/>
    </source>
</evidence>
<comment type="subcellular location">
    <subcellularLocation>
        <location evidence="1">Mitochondrion inner membrane</location>
    </subcellularLocation>
</comment>
<keyword evidence="11" id="KW-1185">Reference proteome</keyword>
<keyword evidence="8 9" id="KW-0472">Membrane</keyword>